<name>A0A2R4MJ41_9HYPH</name>
<dbReference type="Proteomes" id="UP000258927">
    <property type="component" value="Plasmid pHL2708X3"/>
</dbReference>
<dbReference type="KEGG" id="mmyr:MXMO3_03496"/>
<gene>
    <name evidence="1" type="ORF">MXMO3_03496</name>
</gene>
<sequence>MRDLKNHGIGVPKSVELLDTVLSLPDIVDKNKNAISARNIGYAQFLYFKLLFGRVTRLGLCKCNRTILEKI</sequence>
<proteinExistence type="predicted"/>
<keyword evidence="2" id="KW-1185">Reference proteome</keyword>
<protein>
    <submittedName>
        <fullName evidence="1">Uncharacterized protein</fullName>
    </submittedName>
</protein>
<reference evidence="1 2" key="1">
    <citation type="submission" date="2017-05" db="EMBL/GenBank/DDBJ databases">
        <title>Genome Analysis of Maritalea myrionectae HL2708#5.</title>
        <authorList>
            <consortium name="Cotde Inc.-PKNU"/>
            <person name="Jang D."/>
            <person name="Oh H.-M."/>
        </authorList>
    </citation>
    <scope>NUCLEOTIDE SEQUENCE [LARGE SCALE GENOMIC DNA]</scope>
    <source>
        <strain evidence="1 2">HL2708#5</strain>
        <plasmid evidence="2">phl2708x3</plasmid>
    </source>
</reference>
<dbReference type="EMBL" id="CP021331">
    <property type="protein sequence ID" value="AVX05999.1"/>
    <property type="molecule type" value="Genomic_DNA"/>
</dbReference>
<evidence type="ECO:0000313" key="1">
    <source>
        <dbReference type="EMBL" id="AVX05999.1"/>
    </source>
</evidence>
<accession>A0A2R4MJ41</accession>
<keyword evidence="1" id="KW-0614">Plasmid</keyword>
<organism evidence="1 2">
    <name type="scientific">Maritalea myrionectae</name>
    <dbReference type="NCBI Taxonomy" id="454601"/>
    <lineage>
        <taxon>Bacteria</taxon>
        <taxon>Pseudomonadati</taxon>
        <taxon>Pseudomonadota</taxon>
        <taxon>Alphaproteobacteria</taxon>
        <taxon>Hyphomicrobiales</taxon>
        <taxon>Devosiaceae</taxon>
        <taxon>Maritalea</taxon>
    </lineage>
</organism>
<dbReference type="AlphaFoldDB" id="A0A2R4MJ41"/>
<geneLocation type="plasmid" evidence="2">
    <name>phl2708x3</name>
</geneLocation>
<evidence type="ECO:0000313" key="2">
    <source>
        <dbReference type="Proteomes" id="UP000258927"/>
    </source>
</evidence>